<dbReference type="Pfam" id="PF00005">
    <property type="entry name" value="ABC_tran"/>
    <property type="match status" value="1"/>
</dbReference>
<organism evidence="6 7">
    <name type="scientific">Desulfosarcina ovata subsp. sediminis</name>
    <dbReference type="NCBI Taxonomy" id="885957"/>
    <lineage>
        <taxon>Bacteria</taxon>
        <taxon>Pseudomonadati</taxon>
        <taxon>Thermodesulfobacteriota</taxon>
        <taxon>Desulfobacteria</taxon>
        <taxon>Desulfobacterales</taxon>
        <taxon>Desulfosarcinaceae</taxon>
        <taxon>Desulfosarcina</taxon>
    </lineage>
</organism>
<evidence type="ECO:0000256" key="4">
    <source>
        <dbReference type="ARBA" id="ARBA00022840"/>
    </source>
</evidence>
<keyword evidence="4" id="KW-0067">ATP-binding</keyword>
<evidence type="ECO:0000313" key="6">
    <source>
        <dbReference type="EMBL" id="BBO82780.1"/>
    </source>
</evidence>
<dbReference type="PANTHER" id="PTHR46743">
    <property type="entry name" value="TEICHOIC ACIDS EXPORT ATP-BINDING PROTEIN TAGH"/>
    <property type="match status" value="1"/>
</dbReference>
<dbReference type="InterPro" id="IPR029439">
    <property type="entry name" value="Wzt_C"/>
</dbReference>
<dbReference type="PANTHER" id="PTHR46743:SF2">
    <property type="entry name" value="TEICHOIC ACIDS EXPORT ATP-BINDING PROTEIN TAGH"/>
    <property type="match status" value="1"/>
</dbReference>
<dbReference type="GO" id="GO:0016887">
    <property type="term" value="F:ATP hydrolysis activity"/>
    <property type="evidence" value="ECO:0007669"/>
    <property type="project" value="InterPro"/>
</dbReference>
<dbReference type="Gene3D" id="3.40.50.300">
    <property type="entry name" value="P-loop containing nucleotide triphosphate hydrolases"/>
    <property type="match status" value="1"/>
</dbReference>
<dbReference type="SUPFAM" id="SSF52540">
    <property type="entry name" value="P-loop containing nucleoside triphosphate hydrolases"/>
    <property type="match status" value="1"/>
</dbReference>
<evidence type="ECO:0000313" key="7">
    <source>
        <dbReference type="Proteomes" id="UP000425960"/>
    </source>
</evidence>
<reference evidence="6 7" key="1">
    <citation type="submission" date="2019-11" db="EMBL/GenBank/DDBJ databases">
        <title>Comparative genomics of hydrocarbon-degrading Desulfosarcina strains.</title>
        <authorList>
            <person name="Watanabe M."/>
            <person name="Kojima H."/>
            <person name="Fukui M."/>
        </authorList>
    </citation>
    <scope>NUCLEOTIDE SEQUENCE [LARGE SCALE GENOMIC DNA]</scope>
    <source>
        <strain evidence="6 7">28bB2T</strain>
    </source>
</reference>
<dbReference type="InterPro" id="IPR015860">
    <property type="entry name" value="ABC_transpr_TagH-like"/>
</dbReference>
<protein>
    <recommendedName>
        <fullName evidence="5">ABC transporter domain-containing protein</fullName>
    </recommendedName>
</protein>
<keyword evidence="3" id="KW-0547">Nucleotide-binding</keyword>
<dbReference type="Proteomes" id="UP000425960">
    <property type="component" value="Chromosome"/>
</dbReference>
<dbReference type="PROSITE" id="PS00211">
    <property type="entry name" value="ABC_TRANSPORTER_1"/>
    <property type="match status" value="1"/>
</dbReference>
<feature type="domain" description="ABC transporter" evidence="5">
    <location>
        <begin position="48"/>
        <end position="276"/>
    </location>
</feature>
<dbReference type="Pfam" id="PF14524">
    <property type="entry name" value="Wzt_C"/>
    <property type="match status" value="1"/>
</dbReference>
<sequence length="451" mass="49594">MNNPAIIIEELSKCYRIGIQESHDSLAGAFFGFLKSPWKNYRRYRSLYRFDELENGTGPNCQTEHHDILWALKDVSVEVKEGEVLGIIGRNGAGKSTLLKILSRITEPTFGKALIRGRVSSLLEVGTGFHPELTGRENVYVNGTILGMTKKEVDSKFDEIVAFSGIEKFIDTPVKRYSSGMQVRLAFAVAAHLEPEVLIVDEVLAVGDVAFQKKCLGKMNDVAKSGRTILFVSHNMGSVGSLCQTGLWLENGGVCMQGDIQSVISAYMDAVVAGDGANNPDEWKRKGSGEAQFSRATLLNAAGDPSQAYKMGDSIILELGIDIHSPLQVIDHIHVGIRRSETGTNILHVMSQDSGLIWQGVSPGQRTIRVEIPECMLYPGSYRVALLMASGVTQLDYIEDAMGFEMRENRVSQRNVPFAYYSNSAVVHVRSQWSEVEPIDGSVVLNVAFNE</sequence>
<dbReference type="GO" id="GO:0016020">
    <property type="term" value="C:membrane"/>
    <property type="evidence" value="ECO:0007669"/>
    <property type="project" value="InterPro"/>
</dbReference>
<dbReference type="GO" id="GO:0140359">
    <property type="term" value="F:ABC-type transporter activity"/>
    <property type="evidence" value="ECO:0007669"/>
    <property type="project" value="InterPro"/>
</dbReference>
<dbReference type="SMART" id="SM00382">
    <property type="entry name" value="AAA"/>
    <property type="match status" value="1"/>
</dbReference>
<dbReference type="InterPro" id="IPR050683">
    <property type="entry name" value="Bact_Polysacc_Export_ATP-bd"/>
</dbReference>
<dbReference type="RefSeq" id="WP_155323151.1">
    <property type="nucleotide sequence ID" value="NZ_AP021876.1"/>
</dbReference>
<gene>
    <name evidence="6" type="ORF">DSCO28_33460</name>
</gene>
<comment type="similarity">
    <text evidence="1">Belongs to the ABC transporter superfamily.</text>
</comment>
<dbReference type="InterPro" id="IPR003593">
    <property type="entry name" value="AAA+_ATPase"/>
</dbReference>
<dbReference type="PROSITE" id="PS50893">
    <property type="entry name" value="ABC_TRANSPORTER_2"/>
    <property type="match status" value="1"/>
</dbReference>
<evidence type="ECO:0000259" key="5">
    <source>
        <dbReference type="PROSITE" id="PS50893"/>
    </source>
</evidence>
<dbReference type="AlphaFoldDB" id="A0A5K7ZR53"/>
<dbReference type="CDD" id="cd10147">
    <property type="entry name" value="Wzt_C-like"/>
    <property type="match status" value="1"/>
</dbReference>
<dbReference type="EMBL" id="AP021876">
    <property type="protein sequence ID" value="BBO82780.1"/>
    <property type="molecule type" value="Genomic_DNA"/>
</dbReference>
<keyword evidence="2" id="KW-0813">Transport</keyword>
<dbReference type="CDD" id="cd03220">
    <property type="entry name" value="ABC_KpsT_Wzt"/>
    <property type="match status" value="1"/>
</dbReference>
<evidence type="ECO:0000256" key="2">
    <source>
        <dbReference type="ARBA" id="ARBA00022448"/>
    </source>
</evidence>
<dbReference type="Gene3D" id="2.70.50.60">
    <property type="entry name" value="abc- transporter (atp binding component) like domain"/>
    <property type="match status" value="1"/>
</dbReference>
<evidence type="ECO:0000256" key="1">
    <source>
        <dbReference type="ARBA" id="ARBA00005417"/>
    </source>
</evidence>
<proteinExistence type="inferred from homology"/>
<dbReference type="KEGG" id="dov:DSCO28_33460"/>
<accession>A0A5K7ZR53</accession>
<dbReference type="InterPro" id="IPR003439">
    <property type="entry name" value="ABC_transporter-like_ATP-bd"/>
</dbReference>
<evidence type="ECO:0000256" key="3">
    <source>
        <dbReference type="ARBA" id="ARBA00022741"/>
    </source>
</evidence>
<dbReference type="InterPro" id="IPR027417">
    <property type="entry name" value="P-loop_NTPase"/>
</dbReference>
<dbReference type="GO" id="GO:0005524">
    <property type="term" value="F:ATP binding"/>
    <property type="evidence" value="ECO:0007669"/>
    <property type="project" value="UniProtKB-KW"/>
</dbReference>
<name>A0A5K7ZR53_9BACT</name>
<dbReference type="InterPro" id="IPR017871">
    <property type="entry name" value="ABC_transporter-like_CS"/>
</dbReference>